<comment type="caution">
    <text evidence="2">The sequence shown here is derived from an EMBL/GenBank/DDBJ whole genome shotgun (WGS) entry which is preliminary data.</text>
</comment>
<dbReference type="Proteomes" id="UP000726105">
    <property type="component" value="Unassembled WGS sequence"/>
</dbReference>
<evidence type="ECO:0000313" key="1">
    <source>
        <dbReference type="EMBL" id="MBK6301376.1"/>
    </source>
</evidence>
<sequence>MNRSTEVELVDEMFSIEELEQRETPGSWSCGCSCSCSCTSCTCVYTW</sequence>
<accession>A0A935IT82</accession>
<reference evidence="3 4" key="1">
    <citation type="submission" date="2020-10" db="EMBL/GenBank/DDBJ databases">
        <title>Connecting structure to function with the recovery of over 1000 high-quality activated sludge metagenome-assembled genomes encoding full-length rRNA genes using long-read sequencing.</title>
        <authorList>
            <person name="Singleton C.M."/>
            <person name="Petriglieri F."/>
            <person name="Kristensen J.M."/>
            <person name="Kirkegaard R.H."/>
            <person name="Michaelsen T.Y."/>
            <person name="Andersen M.H."/>
            <person name="Karst S.M."/>
            <person name="Dueholm M.S."/>
            <person name="Nielsen P.H."/>
            <person name="Albertsen M."/>
        </authorList>
    </citation>
    <scope>NUCLEOTIDE SEQUENCE [LARGE SCALE GENOMIC DNA]</scope>
    <source>
        <strain evidence="1">AalE_18-Q3-R2-46_BAT3C.188</strain>
        <strain evidence="2">Ega_18-Q3-R5-49_MAXAC.001</strain>
    </source>
</reference>
<evidence type="ECO:0000313" key="4">
    <source>
        <dbReference type="Proteomes" id="UP000726105"/>
    </source>
</evidence>
<evidence type="ECO:0000313" key="3">
    <source>
        <dbReference type="Proteomes" id="UP000718281"/>
    </source>
</evidence>
<dbReference type="Proteomes" id="UP000718281">
    <property type="component" value="Unassembled WGS sequence"/>
</dbReference>
<proteinExistence type="predicted"/>
<name>A0A935IT82_9MICO</name>
<dbReference type="EMBL" id="JADIXZ010000004">
    <property type="protein sequence ID" value="MBK6301376.1"/>
    <property type="molecule type" value="Genomic_DNA"/>
</dbReference>
<gene>
    <name evidence="1" type="ORF">IPF40_10120</name>
    <name evidence="2" type="ORF">IPI13_02580</name>
</gene>
<evidence type="ECO:0008006" key="5">
    <source>
        <dbReference type="Google" id="ProtNLM"/>
    </source>
</evidence>
<protein>
    <recommendedName>
        <fullName evidence="5">Thiazolylpeptide-type bacteriocin</fullName>
    </recommendedName>
</protein>
<evidence type="ECO:0000313" key="2">
    <source>
        <dbReference type="EMBL" id="MBK7272077.1"/>
    </source>
</evidence>
<dbReference type="EMBL" id="JADJIB010000001">
    <property type="protein sequence ID" value="MBK7272077.1"/>
    <property type="molecule type" value="Genomic_DNA"/>
</dbReference>
<dbReference type="AlphaFoldDB" id="A0A935IT82"/>
<organism evidence="2 4">
    <name type="scientific">Candidatus Phosphoribacter hodrii</name>
    <dbReference type="NCBI Taxonomy" id="2953743"/>
    <lineage>
        <taxon>Bacteria</taxon>
        <taxon>Bacillati</taxon>
        <taxon>Actinomycetota</taxon>
        <taxon>Actinomycetes</taxon>
        <taxon>Micrococcales</taxon>
        <taxon>Dermatophilaceae</taxon>
        <taxon>Candidatus Phosphoribacter</taxon>
    </lineage>
</organism>